<feature type="transmembrane region" description="Helical" evidence="1">
    <location>
        <begin position="57"/>
        <end position="78"/>
    </location>
</feature>
<organism evidence="3 4">
    <name type="scientific">Algoriphagus faecimaris</name>
    <dbReference type="NCBI Taxonomy" id="686796"/>
    <lineage>
        <taxon>Bacteria</taxon>
        <taxon>Pseudomonadati</taxon>
        <taxon>Bacteroidota</taxon>
        <taxon>Cytophagia</taxon>
        <taxon>Cytophagales</taxon>
        <taxon>Cyclobacteriaceae</taxon>
        <taxon>Algoriphagus</taxon>
    </lineage>
</organism>
<keyword evidence="1 3" id="KW-0812">Transmembrane</keyword>
<keyword evidence="1" id="KW-0472">Membrane</keyword>
<dbReference type="STRING" id="686796.SAMN04488104_102436"/>
<feature type="transmembrane region" description="Helical" evidence="1">
    <location>
        <begin position="6"/>
        <end position="24"/>
    </location>
</feature>
<dbReference type="PANTHER" id="PTHR37464">
    <property type="entry name" value="BLL2463 PROTEIN"/>
    <property type="match status" value="1"/>
</dbReference>
<protein>
    <submittedName>
        <fullName evidence="3">N-terminal double-transmembrane domain-containing protein</fullName>
    </submittedName>
</protein>
<name>A0A1G6TUH0_9BACT</name>
<gene>
    <name evidence="3" type="ORF">SAMN04488104_102436</name>
</gene>
<sequence>MEWIQPSLLWGLLGIAVPILIHLWNGKRGKVIAWAATAWLNPKEAQSSRSIRLEQRLLLLLRVLLWMAIVSLLAGLFWRGLESTKTAQIVHLVFPQEQLSSEFRFELEQASQKGETVFWLTEDLPAYAEGRIPEPKFEPKKLQNYFDQIDRKVDSIHIYAQGTQLEFTQAAYWLPKFPQFHLAEIEVSPSDDYVFDLDSTEFLGFDKEGVLRKMNGEIQSKRKLKSIIPFYFYPMESEKMANLKAALKAIEEVYGLTFAERDSIAATFLFSENLRPIASNKFLFITGNQFNTLNDQSFTLSYSGTLTWEELLKKGILPERILDPMIRHLAGAQQELKISKNQLSEKFYRIPQNQQAKLANTHELLLVLIVILLGLERFLSFRKNL</sequence>
<evidence type="ECO:0000259" key="2">
    <source>
        <dbReference type="Pfam" id="PF07584"/>
    </source>
</evidence>
<dbReference type="PANTHER" id="PTHR37464:SF1">
    <property type="entry name" value="BLL2463 PROTEIN"/>
    <property type="match status" value="1"/>
</dbReference>
<evidence type="ECO:0000313" key="3">
    <source>
        <dbReference type="EMBL" id="SDD32691.1"/>
    </source>
</evidence>
<dbReference type="AlphaFoldDB" id="A0A1G6TUH0"/>
<dbReference type="InterPro" id="IPR024163">
    <property type="entry name" value="Aerotolerance_reg_N"/>
</dbReference>
<proteinExistence type="predicted"/>
<evidence type="ECO:0000256" key="1">
    <source>
        <dbReference type="SAM" id="Phobius"/>
    </source>
</evidence>
<dbReference type="Proteomes" id="UP000199060">
    <property type="component" value="Unassembled WGS sequence"/>
</dbReference>
<dbReference type="OrthoDB" id="890881at2"/>
<feature type="domain" description="Aerotolerance regulator N-terminal" evidence="2">
    <location>
        <begin position="1"/>
        <end position="75"/>
    </location>
</feature>
<keyword evidence="4" id="KW-1185">Reference proteome</keyword>
<dbReference type="InterPro" id="IPR011933">
    <property type="entry name" value="Double_TM_dom"/>
</dbReference>
<reference evidence="4" key="1">
    <citation type="submission" date="2016-10" db="EMBL/GenBank/DDBJ databases">
        <authorList>
            <person name="Varghese N."/>
            <person name="Submissions S."/>
        </authorList>
    </citation>
    <scope>NUCLEOTIDE SEQUENCE [LARGE SCALE GENOMIC DNA]</scope>
    <source>
        <strain evidence="4">DSM 23095</strain>
    </source>
</reference>
<dbReference type="RefSeq" id="WP_087939949.1">
    <property type="nucleotide sequence ID" value="NZ_FNAC01000024.1"/>
</dbReference>
<evidence type="ECO:0000313" key="4">
    <source>
        <dbReference type="Proteomes" id="UP000199060"/>
    </source>
</evidence>
<dbReference type="EMBL" id="FNAC01000024">
    <property type="protein sequence ID" value="SDD32691.1"/>
    <property type="molecule type" value="Genomic_DNA"/>
</dbReference>
<dbReference type="Pfam" id="PF07584">
    <property type="entry name" value="BatA"/>
    <property type="match status" value="1"/>
</dbReference>
<dbReference type="NCBIfam" id="TIGR02226">
    <property type="entry name" value="two_anch"/>
    <property type="match status" value="1"/>
</dbReference>
<keyword evidence="1" id="KW-1133">Transmembrane helix</keyword>
<accession>A0A1G6TUH0</accession>